<dbReference type="Proteomes" id="UP001385951">
    <property type="component" value="Unassembled WGS sequence"/>
</dbReference>
<organism evidence="2 3">
    <name type="scientific">Cerrena zonata</name>
    <dbReference type="NCBI Taxonomy" id="2478898"/>
    <lineage>
        <taxon>Eukaryota</taxon>
        <taxon>Fungi</taxon>
        <taxon>Dikarya</taxon>
        <taxon>Basidiomycota</taxon>
        <taxon>Agaricomycotina</taxon>
        <taxon>Agaricomycetes</taxon>
        <taxon>Polyporales</taxon>
        <taxon>Cerrenaceae</taxon>
        <taxon>Cerrena</taxon>
    </lineage>
</organism>
<comment type="caution">
    <text evidence="2">The sequence shown here is derived from an EMBL/GenBank/DDBJ whole genome shotgun (WGS) entry which is preliminary data.</text>
</comment>
<feature type="region of interest" description="Disordered" evidence="1">
    <location>
        <begin position="1"/>
        <end position="132"/>
    </location>
</feature>
<proteinExistence type="predicted"/>
<protein>
    <submittedName>
        <fullName evidence="2">Uncharacterized protein</fullName>
    </submittedName>
</protein>
<feature type="compositionally biased region" description="Polar residues" evidence="1">
    <location>
        <begin position="39"/>
        <end position="59"/>
    </location>
</feature>
<evidence type="ECO:0000256" key="1">
    <source>
        <dbReference type="SAM" id="MobiDB-lite"/>
    </source>
</evidence>
<feature type="compositionally biased region" description="Acidic residues" evidence="1">
    <location>
        <begin position="104"/>
        <end position="118"/>
    </location>
</feature>
<evidence type="ECO:0000313" key="3">
    <source>
        <dbReference type="Proteomes" id="UP001385951"/>
    </source>
</evidence>
<evidence type="ECO:0000313" key="2">
    <source>
        <dbReference type="EMBL" id="KAK7681965.1"/>
    </source>
</evidence>
<accession>A0AAW0FSW5</accession>
<gene>
    <name evidence="2" type="ORF">QCA50_014928</name>
</gene>
<reference evidence="2 3" key="1">
    <citation type="submission" date="2022-09" db="EMBL/GenBank/DDBJ databases">
        <authorList>
            <person name="Palmer J.M."/>
        </authorList>
    </citation>
    <scope>NUCLEOTIDE SEQUENCE [LARGE SCALE GENOMIC DNA]</scope>
    <source>
        <strain evidence="2 3">DSM 7382</strain>
    </source>
</reference>
<sequence length="132" mass="14499">MSLRPSRQHRPTEKIRDPNNCGELELTTQQRAHEEAQRKNATVHSEDTGPNTQSSTCPTSELIPAAEAQSPISLLSEDEDAGDSESAGTPITASHLRKRKSVESEDDSIGFDEGEEQSVPEKQVKPHRAVKK</sequence>
<keyword evidence="3" id="KW-1185">Reference proteome</keyword>
<dbReference type="AlphaFoldDB" id="A0AAW0FSW5"/>
<dbReference type="EMBL" id="JASBNA010000038">
    <property type="protein sequence ID" value="KAK7681965.1"/>
    <property type="molecule type" value="Genomic_DNA"/>
</dbReference>
<name>A0AAW0FSW5_9APHY</name>